<accession>A0A0E0CWC2</accession>
<dbReference type="Proteomes" id="UP000008021">
    <property type="component" value="Chromosome 3"/>
</dbReference>
<sequence length="393" mass="45728">MSLCERSVAAPFLFGGWSSAPPIIPIDEVISTDDSSFPSTSSLAPINRMRHRDYALFRSHTQLGSSLISRNCSRGFSTSVKTIAYDRKILYPHSVAPLLHPLQYKVPLLYRVPEDIPLVGQTLSTSDSVDLLTEEAMVCCQSLIQEIDVMERHGITPYYPLTVDDMLVNGLGRLEIKDGILVVPLDNDAHGKFRAQTWSSASHTLKKILSHSVGERELRLAEDFKDLRDRMESSASEKGYPLVYHISMLPLRRRTMAYLELFEYISLVPNHIQNRIMWNLPHLDKWPVMVKENRLMQNWFDYQQYDTTKPYHFFTYGRHTRAYGMSYRHYLAYTFEDIERIWQFWCPLKISSMHFELWKAKRRLIALGPHRLFPYTCSMPLTDNIVPDKNHMF</sequence>
<dbReference type="HOGENOM" id="CLU_702808_0_0_1"/>
<organism evidence="1">
    <name type="scientific">Oryza meridionalis</name>
    <dbReference type="NCBI Taxonomy" id="40149"/>
    <lineage>
        <taxon>Eukaryota</taxon>
        <taxon>Viridiplantae</taxon>
        <taxon>Streptophyta</taxon>
        <taxon>Embryophyta</taxon>
        <taxon>Tracheophyta</taxon>
        <taxon>Spermatophyta</taxon>
        <taxon>Magnoliopsida</taxon>
        <taxon>Liliopsida</taxon>
        <taxon>Poales</taxon>
        <taxon>Poaceae</taxon>
        <taxon>BOP clade</taxon>
        <taxon>Oryzoideae</taxon>
        <taxon>Oryzeae</taxon>
        <taxon>Oryzinae</taxon>
        <taxon>Oryza</taxon>
    </lineage>
</organism>
<keyword evidence="2" id="KW-1185">Reference proteome</keyword>
<reference evidence="1" key="1">
    <citation type="submission" date="2015-04" db="UniProtKB">
        <authorList>
            <consortium name="EnsemblPlants"/>
        </authorList>
    </citation>
    <scope>IDENTIFICATION</scope>
</reference>
<dbReference type="Gramene" id="OMERI03G06090.1">
    <property type="protein sequence ID" value="OMERI03G06090.1"/>
    <property type="gene ID" value="OMERI03G06090"/>
</dbReference>
<dbReference type="AlphaFoldDB" id="A0A0E0CWC2"/>
<evidence type="ECO:0000313" key="1">
    <source>
        <dbReference type="EnsemblPlants" id="OMERI03G06090.1"/>
    </source>
</evidence>
<evidence type="ECO:0000313" key="2">
    <source>
        <dbReference type="Proteomes" id="UP000008021"/>
    </source>
</evidence>
<dbReference type="PANTHER" id="PTHR35161:SF1">
    <property type="entry name" value="OS02G0138300 PROTEIN"/>
    <property type="match status" value="1"/>
</dbReference>
<proteinExistence type="predicted"/>
<dbReference type="STRING" id="40149.A0A0E0CWC2"/>
<protein>
    <submittedName>
        <fullName evidence="1">Uncharacterized protein</fullName>
    </submittedName>
</protein>
<dbReference type="EnsemblPlants" id="OMERI03G06090.1">
    <property type="protein sequence ID" value="OMERI03G06090.1"/>
    <property type="gene ID" value="OMERI03G06090"/>
</dbReference>
<dbReference type="PANTHER" id="PTHR35161">
    <property type="entry name" value="OS02G0303100 PROTEIN"/>
    <property type="match status" value="1"/>
</dbReference>
<name>A0A0E0CWC2_9ORYZ</name>
<reference evidence="1" key="2">
    <citation type="submission" date="2018-05" db="EMBL/GenBank/DDBJ databases">
        <title>OmerRS3 (Oryza meridionalis Reference Sequence Version 3).</title>
        <authorList>
            <person name="Zhang J."/>
            <person name="Kudrna D."/>
            <person name="Lee S."/>
            <person name="Talag J."/>
            <person name="Welchert J."/>
            <person name="Wing R.A."/>
        </authorList>
    </citation>
    <scope>NUCLEOTIDE SEQUENCE [LARGE SCALE GENOMIC DNA]</scope>
    <source>
        <strain evidence="1">cv. OR44</strain>
    </source>
</reference>